<dbReference type="Proteomes" id="UP000008139">
    <property type="component" value="Chromosome"/>
</dbReference>
<dbReference type="InterPro" id="IPR005532">
    <property type="entry name" value="SUMF_dom"/>
</dbReference>
<dbReference type="HOGENOM" id="CLU_012431_0_2_7"/>
<dbReference type="EMBL" id="CP002606">
    <property type="protein sequence ID" value="AEA34612.1"/>
    <property type="molecule type" value="Genomic_DNA"/>
</dbReference>
<feature type="chain" id="PRO_5003282710" evidence="1">
    <location>
        <begin position="21"/>
        <end position="366"/>
    </location>
</feature>
<reference evidence="3 4" key="1">
    <citation type="journal article" date="2011" name="Stand. Genomic Sci.">
        <title>Complete genome sequence of the thermophilic sulfur-reducer Hippea maritima type strain (MH(2)).</title>
        <authorList>
            <person name="Huntemann M."/>
            <person name="Lu M."/>
            <person name="Nolan M."/>
            <person name="Lapidus A."/>
            <person name="Lucas S."/>
            <person name="Hammon N."/>
            <person name="Deshpande S."/>
            <person name="Cheng J.F."/>
            <person name="Tapia R."/>
            <person name="Han C."/>
            <person name="Goodwin L."/>
            <person name="Pitluck S."/>
            <person name="Liolios K."/>
            <person name="Pagani I."/>
            <person name="Ivanova N."/>
            <person name="Ovchinikova G."/>
            <person name="Pati A."/>
            <person name="Chen A."/>
            <person name="Palaniappan K."/>
            <person name="Land M."/>
            <person name="Hauser L."/>
            <person name="Jeffries C.D."/>
            <person name="Detter J.C."/>
            <person name="Brambilla E.M."/>
            <person name="Rohde M."/>
            <person name="Spring S."/>
            <person name="Goker M."/>
            <person name="Woyke T."/>
            <person name="Bristow J."/>
            <person name="Eisen J.A."/>
            <person name="Markowitz V."/>
            <person name="Hugenholtz P."/>
            <person name="Kyrpides N.C."/>
            <person name="Klenk H.P."/>
            <person name="Mavromatis K."/>
        </authorList>
    </citation>
    <scope>NUCLEOTIDE SEQUENCE [LARGE SCALE GENOMIC DNA]</scope>
    <source>
        <strain evidence="4">ATCC 700847 / DSM 10411 / MH2</strain>
    </source>
</reference>
<dbReference type="InterPro" id="IPR042095">
    <property type="entry name" value="SUMF_sf"/>
</dbReference>
<evidence type="ECO:0000256" key="1">
    <source>
        <dbReference type="SAM" id="SignalP"/>
    </source>
</evidence>
<dbReference type="STRING" id="760142.Hipma_1667"/>
<dbReference type="InterPro" id="IPR051043">
    <property type="entry name" value="Sulfatase_Mod_Factor_Kinase"/>
</dbReference>
<dbReference type="Pfam" id="PF03781">
    <property type="entry name" value="FGE-sulfatase"/>
    <property type="match status" value="1"/>
</dbReference>
<dbReference type="InterPro" id="IPR016187">
    <property type="entry name" value="CTDL_fold"/>
</dbReference>
<evidence type="ECO:0000313" key="3">
    <source>
        <dbReference type="EMBL" id="AEA34612.1"/>
    </source>
</evidence>
<reference evidence="4" key="2">
    <citation type="submission" date="2011-03" db="EMBL/GenBank/DDBJ databases">
        <title>The complete genome of Hippea maritima DSM 10411.</title>
        <authorList>
            <consortium name="US DOE Joint Genome Institute (JGI-PGF)"/>
            <person name="Lucas S."/>
            <person name="Copeland A."/>
            <person name="Lapidus A."/>
            <person name="Bruce D."/>
            <person name="Goodwin L."/>
            <person name="Pitluck S."/>
            <person name="Peters L."/>
            <person name="Kyrpides N."/>
            <person name="Mavromatis K."/>
            <person name="Pagani I."/>
            <person name="Ivanova N."/>
            <person name="Mikhailova N."/>
            <person name="Lu M."/>
            <person name="Detter J.C."/>
            <person name="Tapia R."/>
            <person name="Han C."/>
            <person name="Land M."/>
            <person name="Hauser L."/>
            <person name="Markowitz V."/>
            <person name="Cheng J.-F."/>
            <person name="Hugenholtz P."/>
            <person name="Woyke T."/>
            <person name="Wu D."/>
            <person name="Spring S."/>
            <person name="Schroeder M."/>
            <person name="Brambilla E."/>
            <person name="Klenk H.-P."/>
            <person name="Eisen J.A."/>
        </authorList>
    </citation>
    <scope>NUCLEOTIDE SEQUENCE [LARGE SCALE GENOMIC DNA]</scope>
    <source>
        <strain evidence="4">ATCC 700847 / DSM 10411 / MH2</strain>
    </source>
</reference>
<dbReference type="RefSeq" id="WP_013682637.1">
    <property type="nucleotide sequence ID" value="NC_015318.1"/>
</dbReference>
<dbReference type="PANTHER" id="PTHR23150:SF19">
    <property type="entry name" value="FORMYLGLYCINE-GENERATING ENZYME"/>
    <property type="match status" value="1"/>
</dbReference>
<sequence length="366" mass="42530">MIKKLVFVFVFLFISINAFAFSYQNPQVKRDGNYVVFYYDLLGKPNQEAVVGIRIRVKNKIYVTRNLHLQGDIGLVQPGLNKRIYWDIFKDFPNGLPKDSKWSLMVRPTHYTNPLGMKFVYIPGGCFQMGANPQDKWAQNEEKPLHKVCLSGFFIGQYEVTNKQYNMFDPKHDSGGGKLYDLSKPSQPVVNVSWDEIQKFIKWLYIKTGEVYRLPTEAEWEYAARGGLKKDTYWDNPKNACKYANVYDETAFEKLKRYKTSKTHFPCKDGYVGTAPVGRFLPNSFGLYDMIGNAAEWCYDTYYAKAYQYMKNAKNPVYLNPYISLAKVVRGGNWLTAYRYNRLSARSNYMPGLRDDFIGFRLVLEP</sequence>
<feature type="signal peptide" evidence="1">
    <location>
        <begin position="1"/>
        <end position="20"/>
    </location>
</feature>
<evidence type="ECO:0000259" key="2">
    <source>
        <dbReference type="Pfam" id="PF03781"/>
    </source>
</evidence>
<accession>F2LUM2</accession>
<dbReference type="GO" id="GO:0120147">
    <property type="term" value="F:formylglycine-generating oxidase activity"/>
    <property type="evidence" value="ECO:0007669"/>
    <property type="project" value="TreeGrafter"/>
</dbReference>
<name>F2LUM2_HIPMA</name>
<dbReference type="OrthoDB" id="9768004at2"/>
<keyword evidence="4" id="KW-1185">Reference proteome</keyword>
<dbReference type="eggNOG" id="COG1262">
    <property type="taxonomic scope" value="Bacteria"/>
</dbReference>
<dbReference type="InParanoid" id="F2LUM2"/>
<feature type="domain" description="Sulfatase-modifying factor enzyme-like" evidence="2">
    <location>
        <begin position="118"/>
        <end position="363"/>
    </location>
</feature>
<dbReference type="KEGG" id="hmr:Hipma_1667"/>
<dbReference type="Gene3D" id="3.90.1580.10">
    <property type="entry name" value="paralog of FGE (formylglycine-generating enzyme)"/>
    <property type="match status" value="1"/>
</dbReference>
<dbReference type="SUPFAM" id="SSF56436">
    <property type="entry name" value="C-type lectin-like"/>
    <property type="match status" value="1"/>
</dbReference>
<gene>
    <name evidence="3" type="ordered locus">Hipma_1667</name>
</gene>
<proteinExistence type="predicted"/>
<dbReference type="PANTHER" id="PTHR23150">
    <property type="entry name" value="SULFATASE MODIFYING FACTOR 1, 2"/>
    <property type="match status" value="1"/>
</dbReference>
<organism evidence="3 4">
    <name type="scientific">Hippea maritima (strain ATCC 700847 / DSM 10411 / MH2)</name>
    <dbReference type="NCBI Taxonomy" id="760142"/>
    <lineage>
        <taxon>Bacteria</taxon>
        <taxon>Pseudomonadati</taxon>
        <taxon>Campylobacterota</taxon>
        <taxon>Desulfurellia</taxon>
        <taxon>Desulfurellales</taxon>
        <taxon>Hippeaceae</taxon>
        <taxon>Hippea</taxon>
    </lineage>
</organism>
<protein>
    <submittedName>
        <fullName evidence="3">Sulphatase-modifying factor protein</fullName>
    </submittedName>
</protein>
<dbReference type="AlphaFoldDB" id="F2LUM2"/>
<keyword evidence="1" id="KW-0732">Signal</keyword>
<evidence type="ECO:0000313" key="4">
    <source>
        <dbReference type="Proteomes" id="UP000008139"/>
    </source>
</evidence>